<evidence type="ECO:0000256" key="1">
    <source>
        <dbReference type="ARBA" id="ARBA00022649"/>
    </source>
</evidence>
<accession>A0A327KS24</accession>
<keyword evidence="3" id="KW-1185">Reference proteome</keyword>
<dbReference type="Pfam" id="PF05016">
    <property type="entry name" value="ParE_toxin"/>
    <property type="match status" value="1"/>
</dbReference>
<organism evidence="2 3">
    <name type="scientific">Rhodoplanes roseus</name>
    <dbReference type="NCBI Taxonomy" id="29409"/>
    <lineage>
        <taxon>Bacteria</taxon>
        <taxon>Pseudomonadati</taxon>
        <taxon>Pseudomonadota</taxon>
        <taxon>Alphaproteobacteria</taxon>
        <taxon>Hyphomicrobiales</taxon>
        <taxon>Nitrobacteraceae</taxon>
        <taxon>Rhodoplanes</taxon>
    </lineage>
</organism>
<dbReference type="OrthoDB" id="5457915at2"/>
<sequence>MARIRISPRAQADLVQILSTSEARWGAAARRRYSASIAAAFRSIAAEPSSATSRDRAELSPGLRSLHLRHVCRDSRVGRPAHVVFYRAVEPDITEIVRVLHERMEPRRHVRGGRAEPA</sequence>
<evidence type="ECO:0008006" key="4">
    <source>
        <dbReference type="Google" id="ProtNLM"/>
    </source>
</evidence>
<gene>
    <name evidence="2" type="ORF">CH341_23675</name>
</gene>
<dbReference type="Proteomes" id="UP000249130">
    <property type="component" value="Unassembled WGS sequence"/>
</dbReference>
<name>A0A327KS24_9BRAD</name>
<evidence type="ECO:0000313" key="3">
    <source>
        <dbReference type="Proteomes" id="UP000249130"/>
    </source>
</evidence>
<dbReference type="InterPro" id="IPR007712">
    <property type="entry name" value="RelE/ParE_toxin"/>
</dbReference>
<dbReference type="EMBL" id="NPEX01000230">
    <property type="protein sequence ID" value="RAI40503.1"/>
    <property type="molecule type" value="Genomic_DNA"/>
</dbReference>
<keyword evidence="1" id="KW-1277">Toxin-antitoxin system</keyword>
<dbReference type="Gene3D" id="3.30.2310.20">
    <property type="entry name" value="RelE-like"/>
    <property type="match status" value="1"/>
</dbReference>
<dbReference type="RefSeq" id="WP_111421479.1">
    <property type="nucleotide sequence ID" value="NZ_NPEX01000230.1"/>
</dbReference>
<comment type="caution">
    <text evidence="2">The sequence shown here is derived from an EMBL/GenBank/DDBJ whole genome shotgun (WGS) entry which is preliminary data.</text>
</comment>
<reference evidence="2 3" key="1">
    <citation type="submission" date="2017-07" db="EMBL/GenBank/DDBJ databases">
        <title>Draft Genome Sequences of Select Purple Nonsulfur Bacteria.</title>
        <authorList>
            <person name="Lasarre B."/>
            <person name="Mckinlay J.B."/>
        </authorList>
    </citation>
    <scope>NUCLEOTIDE SEQUENCE [LARGE SCALE GENOMIC DNA]</scope>
    <source>
        <strain evidence="2 3">DSM 5909</strain>
    </source>
</reference>
<evidence type="ECO:0000313" key="2">
    <source>
        <dbReference type="EMBL" id="RAI40503.1"/>
    </source>
</evidence>
<dbReference type="InterPro" id="IPR035093">
    <property type="entry name" value="RelE/ParE_toxin_dom_sf"/>
</dbReference>
<proteinExistence type="predicted"/>
<dbReference type="AlphaFoldDB" id="A0A327KS24"/>
<protein>
    <recommendedName>
        <fullName evidence="4">Plasmid stabilization protein ParE</fullName>
    </recommendedName>
</protein>